<feature type="domain" description="SLC26A/SulP transporter" evidence="5">
    <location>
        <begin position="18"/>
        <end position="74"/>
    </location>
</feature>
<accession>A0A9D3ZEP2</accession>
<dbReference type="PANTHER" id="PTHR11814">
    <property type="entry name" value="SULFATE TRANSPORTER"/>
    <property type="match status" value="1"/>
</dbReference>
<evidence type="ECO:0000256" key="1">
    <source>
        <dbReference type="ARBA" id="ARBA00004141"/>
    </source>
</evidence>
<evidence type="ECO:0000313" key="6">
    <source>
        <dbReference type="EMBL" id="KAH1031027.1"/>
    </source>
</evidence>
<evidence type="ECO:0000259" key="5">
    <source>
        <dbReference type="Pfam" id="PF00916"/>
    </source>
</evidence>
<evidence type="ECO:0000256" key="4">
    <source>
        <dbReference type="ARBA" id="ARBA00023136"/>
    </source>
</evidence>
<dbReference type="InterPro" id="IPR011547">
    <property type="entry name" value="SLC26A/SulP_dom"/>
</dbReference>
<dbReference type="AlphaFoldDB" id="A0A9D3ZEP2"/>
<keyword evidence="7" id="KW-1185">Reference proteome</keyword>
<comment type="subcellular location">
    <subcellularLocation>
        <location evidence="1">Membrane</location>
        <topology evidence="1">Multi-pass membrane protein</topology>
    </subcellularLocation>
</comment>
<reference evidence="6 7" key="1">
    <citation type="journal article" date="2021" name="Plant Biotechnol. J.">
        <title>Multi-omics assisted identification of the key and species-specific regulatory components of drought-tolerant mechanisms in Gossypium stocksii.</title>
        <authorList>
            <person name="Yu D."/>
            <person name="Ke L."/>
            <person name="Zhang D."/>
            <person name="Wu Y."/>
            <person name="Sun Y."/>
            <person name="Mei J."/>
            <person name="Sun J."/>
            <person name="Sun Y."/>
        </authorList>
    </citation>
    <scope>NUCLEOTIDE SEQUENCE [LARGE SCALE GENOMIC DNA]</scope>
    <source>
        <strain evidence="7">cv. E1</strain>
        <tissue evidence="6">Leaf</tissue>
    </source>
</reference>
<keyword evidence="2" id="KW-0812">Transmembrane</keyword>
<dbReference type="OrthoDB" id="288203at2759"/>
<dbReference type="EMBL" id="JAIQCV010000013">
    <property type="protein sequence ID" value="KAH1031027.1"/>
    <property type="molecule type" value="Genomic_DNA"/>
</dbReference>
<proteinExistence type="predicted"/>
<dbReference type="GO" id="GO:0055085">
    <property type="term" value="P:transmembrane transport"/>
    <property type="evidence" value="ECO:0007669"/>
    <property type="project" value="InterPro"/>
</dbReference>
<comment type="caution">
    <text evidence="6">The sequence shown here is derived from an EMBL/GenBank/DDBJ whole genome shotgun (WGS) entry which is preliminary data.</text>
</comment>
<keyword evidence="4" id="KW-0472">Membrane</keyword>
<gene>
    <name evidence="6" type="ORF">J1N35_043201</name>
</gene>
<keyword evidence="3" id="KW-1133">Transmembrane helix</keyword>
<sequence>MGKELYSFSKFKGDLIVGLTIASLYMPRVALSANSSFFPPLIYAFMESSWDITIGPVAVVSLLLGTLLQNEIDSSENLVDY</sequence>
<dbReference type="Pfam" id="PF00916">
    <property type="entry name" value="Sulfate_transp"/>
    <property type="match status" value="1"/>
</dbReference>
<organism evidence="6 7">
    <name type="scientific">Gossypium stocksii</name>
    <dbReference type="NCBI Taxonomy" id="47602"/>
    <lineage>
        <taxon>Eukaryota</taxon>
        <taxon>Viridiplantae</taxon>
        <taxon>Streptophyta</taxon>
        <taxon>Embryophyta</taxon>
        <taxon>Tracheophyta</taxon>
        <taxon>Spermatophyta</taxon>
        <taxon>Magnoliopsida</taxon>
        <taxon>eudicotyledons</taxon>
        <taxon>Gunneridae</taxon>
        <taxon>Pentapetalae</taxon>
        <taxon>rosids</taxon>
        <taxon>malvids</taxon>
        <taxon>Malvales</taxon>
        <taxon>Malvaceae</taxon>
        <taxon>Malvoideae</taxon>
        <taxon>Gossypium</taxon>
    </lineage>
</organism>
<protein>
    <recommendedName>
        <fullName evidence="5">SLC26A/SulP transporter domain-containing protein</fullName>
    </recommendedName>
</protein>
<evidence type="ECO:0000313" key="7">
    <source>
        <dbReference type="Proteomes" id="UP000828251"/>
    </source>
</evidence>
<evidence type="ECO:0000256" key="2">
    <source>
        <dbReference type="ARBA" id="ARBA00022692"/>
    </source>
</evidence>
<evidence type="ECO:0000256" key="3">
    <source>
        <dbReference type="ARBA" id="ARBA00022989"/>
    </source>
</evidence>
<dbReference type="Proteomes" id="UP000828251">
    <property type="component" value="Unassembled WGS sequence"/>
</dbReference>
<dbReference type="InterPro" id="IPR001902">
    <property type="entry name" value="SLC26A/SulP_fam"/>
</dbReference>
<dbReference type="GO" id="GO:0016020">
    <property type="term" value="C:membrane"/>
    <property type="evidence" value="ECO:0007669"/>
    <property type="project" value="UniProtKB-SubCell"/>
</dbReference>
<name>A0A9D3ZEP2_9ROSI</name>